<evidence type="ECO:0000256" key="1">
    <source>
        <dbReference type="PROSITE-ProRule" id="PRU00206"/>
    </source>
</evidence>
<evidence type="ECO:0000256" key="2">
    <source>
        <dbReference type="SAM" id="MobiDB-lite"/>
    </source>
</evidence>
<sequence length="482" mass="51363">MAVNPSCSTQQQRLRKDRGLSSFNLYKLACDIIYVAVIALLLSVAFCKDCPSCNPGRTLSPECGKRVPSSAMESRFSSKRDTSSCTPCSSCSKDQVVLRNCTTAVEHQSVQNNVIARTGGGLIYYDGDKGDCFACSQCCGDDQDVVEEECKGKLGAGSNMICSIHSSVNRCEKSTTSPQTLSTTINQSSTTNTYTSPSRGSKREHTVPLTTQSTRSLRLSQRKDLDFWTAASIPVVILVLVIITRSLPEAATVKVQQCSVAMDINHHVIMLNLELPLILFLFCLATFSNVGAQPLCPGNSITIKDPVTGAIQCQDCLKCPSGEGLSVSCGDVISSKTPLVCKACVLGETFSSAYQAGACKDCENCDDYRETTKNCTLSSKAVCGKCNPGAYLEAMLGMCKACSPCCDDGNDIIEPECQAPGVATNMQCSFLRSVKCSQMVAKTTVSTAVPTLQTNQSTAAFTTSSTVTSAFANSYPSEPLAN</sequence>
<dbReference type="GO" id="GO:0048406">
    <property type="term" value="F:nerve growth factor binding"/>
    <property type="evidence" value="ECO:0007669"/>
    <property type="project" value="TreeGrafter"/>
</dbReference>
<feature type="transmembrane region" description="Helical" evidence="3">
    <location>
        <begin position="25"/>
        <end position="46"/>
    </location>
</feature>
<keyword evidence="6" id="KW-1185">Reference proteome</keyword>
<dbReference type="PANTHER" id="PTHR46605:SF2">
    <property type="entry name" value="TNFR-CYS DOMAIN-CONTAINING PROTEIN"/>
    <property type="match status" value="1"/>
</dbReference>
<dbReference type="InterPro" id="IPR001368">
    <property type="entry name" value="TNFR/NGFR_Cys_rich_reg"/>
</dbReference>
<evidence type="ECO:0000259" key="4">
    <source>
        <dbReference type="PROSITE" id="PS50050"/>
    </source>
</evidence>
<name>A0A9X0CDN2_9CNID</name>
<dbReference type="GO" id="GO:0015026">
    <property type="term" value="F:coreceptor activity"/>
    <property type="evidence" value="ECO:0007669"/>
    <property type="project" value="TreeGrafter"/>
</dbReference>
<dbReference type="Pfam" id="PF00020">
    <property type="entry name" value="TNFR_c6"/>
    <property type="match status" value="1"/>
</dbReference>
<feature type="compositionally biased region" description="Low complexity" evidence="2">
    <location>
        <begin position="180"/>
        <end position="198"/>
    </location>
</feature>
<dbReference type="InterPro" id="IPR052302">
    <property type="entry name" value="Neurotrophin_rcpt-DD"/>
</dbReference>
<dbReference type="PANTHER" id="PTHR46605">
    <property type="entry name" value="TUMOR NECROSIS FACTOR RECEPTOR"/>
    <property type="match status" value="1"/>
</dbReference>
<dbReference type="GO" id="GO:0009986">
    <property type="term" value="C:cell surface"/>
    <property type="evidence" value="ECO:0007669"/>
    <property type="project" value="TreeGrafter"/>
</dbReference>
<feature type="transmembrane region" description="Helical" evidence="3">
    <location>
        <begin position="227"/>
        <end position="247"/>
    </location>
</feature>
<feature type="disulfide bond" evidence="1">
    <location>
        <begin position="365"/>
        <end position="383"/>
    </location>
</feature>
<dbReference type="EMBL" id="MU827801">
    <property type="protein sequence ID" value="KAJ7327384.1"/>
    <property type="molecule type" value="Genomic_DNA"/>
</dbReference>
<organism evidence="5 6">
    <name type="scientific">Desmophyllum pertusum</name>
    <dbReference type="NCBI Taxonomy" id="174260"/>
    <lineage>
        <taxon>Eukaryota</taxon>
        <taxon>Metazoa</taxon>
        <taxon>Cnidaria</taxon>
        <taxon>Anthozoa</taxon>
        <taxon>Hexacorallia</taxon>
        <taxon>Scleractinia</taxon>
        <taxon>Caryophylliina</taxon>
        <taxon>Caryophylliidae</taxon>
        <taxon>Desmophyllum</taxon>
    </lineage>
</organism>
<dbReference type="GO" id="GO:0005035">
    <property type="term" value="F:death receptor activity"/>
    <property type="evidence" value="ECO:0007669"/>
    <property type="project" value="TreeGrafter"/>
</dbReference>
<evidence type="ECO:0000256" key="3">
    <source>
        <dbReference type="SAM" id="Phobius"/>
    </source>
</evidence>
<reference evidence="5" key="1">
    <citation type="submission" date="2023-01" db="EMBL/GenBank/DDBJ databases">
        <title>Genome assembly of the deep-sea coral Lophelia pertusa.</title>
        <authorList>
            <person name="Herrera S."/>
            <person name="Cordes E."/>
        </authorList>
    </citation>
    <scope>NUCLEOTIDE SEQUENCE</scope>
    <source>
        <strain evidence="5">USNM1676648</strain>
        <tissue evidence="5">Polyp</tissue>
    </source>
</reference>
<feature type="domain" description="TNFR-Cys" evidence="4">
    <location>
        <begin position="343"/>
        <end position="383"/>
    </location>
</feature>
<dbReference type="Gene3D" id="2.10.50.10">
    <property type="entry name" value="Tumor Necrosis Factor Receptor, subunit A, domain 2"/>
    <property type="match status" value="1"/>
</dbReference>
<keyword evidence="3" id="KW-0472">Membrane</keyword>
<keyword evidence="3" id="KW-1133">Transmembrane helix</keyword>
<keyword evidence="3" id="KW-0812">Transmembrane</keyword>
<dbReference type="PROSITE" id="PS00652">
    <property type="entry name" value="TNFR_NGFR_1"/>
    <property type="match status" value="1"/>
</dbReference>
<evidence type="ECO:0000313" key="5">
    <source>
        <dbReference type="EMBL" id="KAJ7327384.1"/>
    </source>
</evidence>
<dbReference type="PROSITE" id="PS50050">
    <property type="entry name" value="TNFR_NGFR_2"/>
    <property type="match status" value="1"/>
</dbReference>
<dbReference type="GO" id="GO:0007266">
    <property type="term" value="P:Rho protein signal transduction"/>
    <property type="evidence" value="ECO:0007669"/>
    <property type="project" value="TreeGrafter"/>
</dbReference>
<dbReference type="AlphaFoldDB" id="A0A9X0CDN2"/>
<comment type="caution">
    <text evidence="5">The sequence shown here is derived from an EMBL/GenBank/DDBJ whole genome shotgun (WGS) entry which is preliminary data.</text>
</comment>
<feature type="region of interest" description="Disordered" evidence="2">
    <location>
        <begin position="175"/>
        <end position="212"/>
    </location>
</feature>
<dbReference type="GO" id="GO:0005886">
    <property type="term" value="C:plasma membrane"/>
    <property type="evidence" value="ECO:0007669"/>
    <property type="project" value="TreeGrafter"/>
</dbReference>
<gene>
    <name evidence="5" type="ORF">OS493_027074</name>
</gene>
<feature type="disulfide bond" evidence="1">
    <location>
        <begin position="344"/>
        <end position="359"/>
    </location>
</feature>
<keyword evidence="1" id="KW-1015">Disulfide bond</keyword>
<accession>A0A9X0CDN2</accession>
<protein>
    <recommendedName>
        <fullName evidence="4">TNFR-Cys domain-containing protein</fullName>
    </recommendedName>
</protein>
<evidence type="ECO:0000313" key="6">
    <source>
        <dbReference type="Proteomes" id="UP001163046"/>
    </source>
</evidence>
<dbReference type="OrthoDB" id="5989299at2759"/>
<feature type="transmembrane region" description="Helical" evidence="3">
    <location>
        <begin position="268"/>
        <end position="287"/>
    </location>
</feature>
<proteinExistence type="predicted"/>
<dbReference type="Proteomes" id="UP001163046">
    <property type="component" value="Unassembled WGS sequence"/>
</dbReference>
<feature type="disulfide bond" evidence="1">
    <location>
        <begin position="362"/>
        <end position="375"/>
    </location>
</feature>
<feature type="repeat" description="TNFR-Cys" evidence="1">
    <location>
        <begin position="343"/>
        <end position="383"/>
    </location>
</feature>